<dbReference type="EMBL" id="HACA01033447">
    <property type="protein sequence ID" value="CDW50808.1"/>
    <property type="molecule type" value="Transcribed_RNA"/>
</dbReference>
<dbReference type="AlphaFoldDB" id="A0A0K2VK14"/>
<sequence length="51" mass="5833">MILTDLQPLYLETMTTICESNALRGTLQWLRVTPPSSSIKMFIMQIISGCW</sequence>
<organism evidence="1">
    <name type="scientific">Lepeophtheirus salmonis</name>
    <name type="common">Salmon louse</name>
    <name type="synonym">Caligus salmonis</name>
    <dbReference type="NCBI Taxonomy" id="72036"/>
    <lineage>
        <taxon>Eukaryota</taxon>
        <taxon>Metazoa</taxon>
        <taxon>Ecdysozoa</taxon>
        <taxon>Arthropoda</taxon>
        <taxon>Crustacea</taxon>
        <taxon>Multicrustacea</taxon>
        <taxon>Hexanauplia</taxon>
        <taxon>Copepoda</taxon>
        <taxon>Siphonostomatoida</taxon>
        <taxon>Caligidae</taxon>
        <taxon>Lepeophtheirus</taxon>
    </lineage>
</organism>
<proteinExistence type="predicted"/>
<protein>
    <submittedName>
        <fullName evidence="1">Uncharacterized protein</fullName>
    </submittedName>
</protein>
<evidence type="ECO:0000313" key="1">
    <source>
        <dbReference type="EMBL" id="CDW50808.1"/>
    </source>
</evidence>
<accession>A0A0K2VK14</accession>
<name>A0A0K2VK14_LEPSM</name>
<reference evidence="1" key="1">
    <citation type="submission" date="2014-05" db="EMBL/GenBank/DDBJ databases">
        <authorList>
            <person name="Chronopoulou M."/>
        </authorList>
    </citation>
    <scope>NUCLEOTIDE SEQUENCE</scope>
    <source>
        <tissue evidence="1">Whole organism</tissue>
    </source>
</reference>